<keyword evidence="2" id="KW-0482">Metalloprotease</keyword>
<proteinExistence type="predicted"/>
<reference evidence="2 3" key="1">
    <citation type="submission" date="2019-11" db="EMBL/GenBank/DDBJ databases">
        <title>Characterization of Elizabethkingia argenteiflava sp. nov., isolated from inner surface of Soybean Pods.</title>
        <authorList>
            <person name="Mo S."/>
        </authorList>
    </citation>
    <scope>NUCLEOTIDE SEQUENCE [LARGE SCALE GENOMIC DNA]</scope>
    <source>
        <strain evidence="2 3">YB22</strain>
    </source>
</reference>
<sequence>YYSSVLGGEDPNFQPKASRPSINPEIDRKIQAHMGELKRIASGEMSDIEFKNLN</sequence>
<gene>
    <name evidence="2" type="ORF">GNY06_00375</name>
</gene>
<accession>A0A845PSE2</accession>
<keyword evidence="3" id="KW-1185">Reference proteome</keyword>
<evidence type="ECO:0000256" key="1">
    <source>
        <dbReference type="SAM" id="MobiDB-lite"/>
    </source>
</evidence>
<protein>
    <submittedName>
        <fullName evidence="2">Metalloprotease</fullName>
    </submittedName>
</protein>
<dbReference type="GO" id="GO:0006508">
    <property type="term" value="P:proteolysis"/>
    <property type="evidence" value="ECO:0007669"/>
    <property type="project" value="UniProtKB-KW"/>
</dbReference>
<feature type="region of interest" description="Disordered" evidence="1">
    <location>
        <begin position="1"/>
        <end position="21"/>
    </location>
</feature>
<dbReference type="AlphaFoldDB" id="A0A845PSE2"/>
<keyword evidence="2" id="KW-0645">Protease</keyword>
<evidence type="ECO:0000313" key="2">
    <source>
        <dbReference type="EMBL" id="NAW49913.1"/>
    </source>
</evidence>
<evidence type="ECO:0000313" key="3">
    <source>
        <dbReference type="Proteomes" id="UP000553459"/>
    </source>
</evidence>
<keyword evidence="2" id="KW-0378">Hydrolase</keyword>
<feature type="non-terminal residue" evidence="2">
    <location>
        <position position="1"/>
    </location>
</feature>
<dbReference type="Proteomes" id="UP000553459">
    <property type="component" value="Unassembled WGS sequence"/>
</dbReference>
<name>A0A845PSE2_9FLAO</name>
<dbReference type="EMBL" id="JAAABJ010000076">
    <property type="protein sequence ID" value="NAW49913.1"/>
    <property type="molecule type" value="Genomic_DNA"/>
</dbReference>
<organism evidence="2 3">
    <name type="scientific">Elizabethkingia argenteiflava</name>
    <dbReference type="NCBI Taxonomy" id="2681556"/>
    <lineage>
        <taxon>Bacteria</taxon>
        <taxon>Pseudomonadati</taxon>
        <taxon>Bacteroidota</taxon>
        <taxon>Flavobacteriia</taxon>
        <taxon>Flavobacteriales</taxon>
        <taxon>Weeksellaceae</taxon>
        <taxon>Elizabethkingia</taxon>
    </lineage>
</organism>
<dbReference type="GO" id="GO:0008237">
    <property type="term" value="F:metallopeptidase activity"/>
    <property type="evidence" value="ECO:0007669"/>
    <property type="project" value="UniProtKB-KW"/>
</dbReference>
<comment type="caution">
    <text evidence="2">The sequence shown here is derived from an EMBL/GenBank/DDBJ whole genome shotgun (WGS) entry which is preliminary data.</text>
</comment>